<accession>A0AA36ANT2</accession>
<sequence length="111" mass="12619">MLAWCFLNTQLRRQKSLLQKSVPISRLKCSTASISEKSICCGDGKLIPVAVDRLHLQGCNLILVCNVTAANETLGEVWVSFYEDVYKKIRWASYKSFLINVIPTSQLRRIK</sequence>
<protein>
    <submittedName>
        <fullName evidence="1">Uncharacterized protein</fullName>
    </submittedName>
</protein>
<dbReference type="EMBL" id="OX597815">
    <property type="protein sequence ID" value="CAI9718871.1"/>
    <property type="molecule type" value="Genomic_DNA"/>
</dbReference>
<proteinExistence type="predicted"/>
<dbReference type="Proteomes" id="UP001162480">
    <property type="component" value="Chromosome 2"/>
</dbReference>
<evidence type="ECO:0000313" key="2">
    <source>
        <dbReference type="Proteomes" id="UP001162480"/>
    </source>
</evidence>
<dbReference type="AlphaFoldDB" id="A0AA36ANT2"/>
<reference evidence="1" key="1">
    <citation type="submission" date="2023-08" db="EMBL/GenBank/DDBJ databases">
        <authorList>
            <person name="Alioto T."/>
            <person name="Alioto T."/>
            <person name="Gomez Garrido J."/>
        </authorList>
    </citation>
    <scope>NUCLEOTIDE SEQUENCE</scope>
</reference>
<name>A0AA36ANT2_OCTVU</name>
<organism evidence="1 2">
    <name type="scientific">Octopus vulgaris</name>
    <name type="common">Common octopus</name>
    <dbReference type="NCBI Taxonomy" id="6645"/>
    <lineage>
        <taxon>Eukaryota</taxon>
        <taxon>Metazoa</taxon>
        <taxon>Spiralia</taxon>
        <taxon>Lophotrochozoa</taxon>
        <taxon>Mollusca</taxon>
        <taxon>Cephalopoda</taxon>
        <taxon>Coleoidea</taxon>
        <taxon>Octopodiformes</taxon>
        <taxon>Octopoda</taxon>
        <taxon>Incirrata</taxon>
        <taxon>Octopodidae</taxon>
        <taxon>Octopus</taxon>
    </lineage>
</organism>
<keyword evidence="2" id="KW-1185">Reference proteome</keyword>
<gene>
    <name evidence="1" type="ORF">OCTVUL_1B001191</name>
</gene>
<evidence type="ECO:0000313" key="1">
    <source>
        <dbReference type="EMBL" id="CAI9718871.1"/>
    </source>
</evidence>